<dbReference type="Proteomes" id="UP000292082">
    <property type="component" value="Unassembled WGS sequence"/>
</dbReference>
<name>A0A4V2K6X4_9APHY</name>
<evidence type="ECO:0000313" key="2">
    <source>
        <dbReference type="EMBL" id="TBU53908.1"/>
    </source>
</evidence>
<sequence length="61" mass="6310">MLSPLPPCGLPARLLRLVSSATSPDSVNTAASSISQSQLAMSTPGCFYLPSLWLLCLAGSM</sequence>
<evidence type="ECO:0000313" key="1">
    <source>
        <dbReference type="EMBL" id="TBU24551.1"/>
    </source>
</evidence>
<dbReference type="Proteomes" id="UP000292957">
    <property type="component" value="Unassembled WGS sequence"/>
</dbReference>
<dbReference type="EMBL" id="ML145202">
    <property type="protein sequence ID" value="TBU53908.1"/>
    <property type="molecule type" value="Genomic_DNA"/>
</dbReference>
<organism evidence="2 3">
    <name type="scientific">Dichomitus squalens</name>
    <dbReference type="NCBI Taxonomy" id="114155"/>
    <lineage>
        <taxon>Eukaryota</taxon>
        <taxon>Fungi</taxon>
        <taxon>Dikarya</taxon>
        <taxon>Basidiomycota</taxon>
        <taxon>Agaricomycotina</taxon>
        <taxon>Agaricomycetes</taxon>
        <taxon>Polyporales</taxon>
        <taxon>Polyporaceae</taxon>
        <taxon>Dichomitus</taxon>
    </lineage>
</organism>
<keyword evidence="3" id="KW-1185">Reference proteome</keyword>
<dbReference type="EMBL" id="ML143477">
    <property type="protein sequence ID" value="TBU24551.1"/>
    <property type="molecule type" value="Genomic_DNA"/>
</dbReference>
<evidence type="ECO:0000313" key="3">
    <source>
        <dbReference type="Proteomes" id="UP000292082"/>
    </source>
</evidence>
<protein>
    <submittedName>
        <fullName evidence="2">Uncharacterized protein</fullName>
    </submittedName>
</protein>
<accession>A0A4V2K6X4</accession>
<gene>
    <name evidence="2" type="ORF">BD310DRAFT_951794</name>
    <name evidence="1" type="ORF">BD311DRAFT_671544</name>
</gene>
<dbReference type="AlphaFoldDB" id="A0A4V2K6X4"/>
<proteinExistence type="predicted"/>
<reference evidence="2 3" key="1">
    <citation type="submission" date="2019-01" db="EMBL/GenBank/DDBJ databases">
        <title>Draft genome sequences of three monokaryotic isolates of the white-rot basidiomycete fungus Dichomitus squalens.</title>
        <authorList>
            <consortium name="DOE Joint Genome Institute"/>
            <person name="Lopez S.C."/>
            <person name="Andreopoulos B."/>
            <person name="Pangilinan J."/>
            <person name="Lipzen A."/>
            <person name="Riley R."/>
            <person name="Ahrendt S."/>
            <person name="Ng V."/>
            <person name="Barry K."/>
            <person name="Daum C."/>
            <person name="Grigoriev I.V."/>
            <person name="Hilden K.S."/>
            <person name="Makela M.R."/>
            <person name="de Vries R.P."/>
        </authorList>
    </citation>
    <scope>NUCLEOTIDE SEQUENCE [LARGE SCALE GENOMIC DNA]</scope>
    <source>
        <strain evidence="2 3">CBS 464.89</strain>
        <strain evidence="1">OM18370.1</strain>
    </source>
</reference>